<evidence type="ECO:0000313" key="8">
    <source>
        <dbReference type="Proteomes" id="UP000544872"/>
    </source>
</evidence>
<dbReference type="AlphaFoldDB" id="A0A7X0DKR4"/>
<gene>
    <name evidence="5" type="primary">eutC</name>
    <name evidence="7" type="ORF">FHS48_000571</name>
</gene>
<dbReference type="InterPro" id="IPR042255">
    <property type="entry name" value="EutC_N"/>
</dbReference>
<dbReference type="Proteomes" id="UP000544872">
    <property type="component" value="Unassembled WGS sequence"/>
</dbReference>
<evidence type="ECO:0000313" key="7">
    <source>
        <dbReference type="EMBL" id="MBB6209190.1"/>
    </source>
</evidence>
<dbReference type="HAMAP" id="MF_00601">
    <property type="entry name" value="EutC"/>
    <property type="match status" value="1"/>
</dbReference>
<comment type="similarity">
    <text evidence="5">Belongs to the EutC family.</text>
</comment>
<dbReference type="GO" id="GO:0031419">
    <property type="term" value="F:cobalamin binding"/>
    <property type="evidence" value="ECO:0007669"/>
    <property type="project" value="UniProtKB-UniRule"/>
</dbReference>
<accession>A0A7X0DKR4</accession>
<keyword evidence="8" id="KW-1185">Reference proteome</keyword>
<sequence>MPPSADLPTATILPLDPFARFRSATRARIGLGRAGDALPTPALLDFQMAHALARDAVYGTVDWDALAADLPLAATGPVIAVHSDAPDRATYLRRPDLGRRLDADSPARLNAARPPAGACDLVLVIADGLSAAAVQAWAAPLTHEILARIPGWQVRIVTARQARVALGDPVGHALGATLAAVLIGERPGLSVADSLGIYLTYDPRPGRKDSERNCLSNIHANGLSPALAAEKLVWLMTEARRRTLTGVDLKEEAPTLESTGAPETLPTPP</sequence>
<dbReference type="GO" id="GO:0008851">
    <property type="term" value="F:ethanolamine ammonia-lyase activity"/>
    <property type="evidence" value="ECO:0007669"/>
    <property type="project" value="UniProtKB-UniRule"/>
</dbReference>
<dbReference type="GO" id="GO:0006520">
    <property type="term" value="P:amino acid metabolic process"/>
    <property type="evidence" value="ECO:0007669"/>
    <property type="project" value="InterPro"/>
</dbReference>
<reference evidence="7 8" key="1">
    <citation type="submission" date="2020-08" db="EMBL/GenBank/DDBJ databases">
        <title>Genomic Encyclopedia of Type Strains, Phase IV (KMG-IV): sequencing the most valuable type-strain genomes for metagenomic binning, comparative biology and taxonomic classification.</title>
        <authorList>
            <person name="Goeker M."/>
        </authorList>
    </citation>
    <scope>NUCLEOTIDE SEQUENCE [LARGE SCALE GENOMIC DNA]</scope>
    <source>
        <strain evidence="7 8">DSM 11590</strain>
    </source>
</reference>
<comment type="function">
    <text evidence="5">Catalyzes the deamination of various vicinal amino-alcohols to oxo compounds. Allows this organism to utilize ethanolamine as the sole source of nitrogen and carbon in the presence of external vitamin B12.</text>
</comment>
<dbReference type="InterPro" id="IPR042251">
    <property type="entry name" value="EutC_C"/>
</dbReference>
<organism evidence="7 8">
    <name type="scientific">Novispirillum itersonii</name>
    <name type="common">Aquaspirillum itersonii</name>
    <dbReference type="NCBI Taxonomy" id="189"/>
    <lineage>
        <taxon>Bacteria</taxon>
        <taxon>Pseudomonadati</taxon>
        <taxon>Pseudomonadota</taxon>
        <taxon>Alphaproteobacteria</taxon>
        <taxon>Rhodospirillales</taxon>
        <taxon>Novispirillaceae</taxon>
        <taxon>Novispirillum</taxon>
    </lineage>
</organism>
<dbReference type="GO" id="GO:0009350">
    <property type="term" value="C:ethanolamine ammonia-lyase complex"/>
    <property type="evidence" value="ECO:0007669"/>
    <property type="project" value="UniProtKB-UniRule"/>
</dbReference>
<protein>
    <recommendedName>
        <fullName evidence="5">Ethanolamine ammonia-lyase small subunit</fullName>
        <shortName evidence="5">EAL small subunit</shortName>
        <ecNumber evidence="5">4.3.1.7</ecNumber>
    </recommendedName>
</protein>
<dbReference type="UniPathway" id="UPA00560"/>
<dbReference type="GO" id="GO:0031471">
    <property type="term" value="C:ethanolamine degradation polyhedral organelle"/>
    <property type="evidence" value="ECO:0007669"/>
    <property type="project" value="UniProtKB-UniRule"/>
</dbReference>
<dbReference type="NCBIfam" id="NF003971">
    <property type="entry name" value="PRK05465.1"/>
    <property type="match status" value="1"/>
</dbReference>
<name>A0A7X0DKR4_NOVIT</name>
<proteinExistence type="inferred from homology"/>
<evidence type="ECO:0000256" key="1">
    <source>
        <dbReference type="ARBA" id="ARBA00022628"/>
    </source>
</evidence>
<comment type="catalytic activity">
    <reaction evidence="5">
        <text>ethanolamine = acetaldehyde + NH4(+)</text>
        <dbReference type="Rhea" id="RHEA:15313"/>
        <dbReference type="ChEBI" id="CHEBI:15343"/>
        <dbReference type="ChEBI" id="CHEBI:28938"/>
        <dbReference type="ChEBI" id="CHEBI:57603"/>
        <dbReference type="EC" id="4.3.1.7"/>
    </reaction>
</comment>
<comment type="cofactor">
    <cofactor evidence="5">
        <name>adenosylcob(III)alamin</name>
        <dbReference type="ChEBI" id="CHEBI:18408"/>
    </cofactor>
    <text evidence="5">Binds between the large and small subunits.</text>
</comment>
<dbReference type="Gene3D" id="1.10.30.40">
    <property type="entry name" value="Ethanolamine ammonia-lyase light chain (EutC), N-terminal domain"/>
    <property type="match status" value="1"/>
</dbReference>
<dbReference type="InterPro" id="IPR009246">
    <property type="entry name" value="EutC"/>
</dbReference>
<comment type="pathway">
    <text evidence="5">Amine and polyamine degradation; ethanolamine degradation.</text>
</comment>
<dbReference type="PANTHER" id="PTHR39330:SF1">
    <property type="entry name" value="ETHANOLAMINE AMMONIA-LYASE SMALL SUBUNIT"/>
    <property type="match status" value="1"/>
</dbReference>
<keyword evidence="1 5" id="KW-0846">Cobalamin</keyword>
<evidence type="ECO:0000256" key="4">
    <source>
        <dbReference type="ARBA" id="ARBA00024446"/>
    </source>
</evidence>
<evidence type="ECO:0000256" key="5">
    <source>
        <dbReference type="HAMAP-Rule" id="MF_00601"/>
    </source>
</evidence>
<feature type="region of interest" description="Disordered" evidence="6">
    <location>
        <begin position="247"/>
        <end position="269"/>
    </location>
</feature>
<feature type="binding site" evidence="5">
    <location>
        <position position="185"/>
    </location>
    <ligand>
        <name>adenosylcob(III)alamin</name>
        <dbReference type="ChEBI" id="CHEBI:18408"/>
    </ligand>
</feature>
<evidence type="ECO:0000256" key="2">
    <source>
        <dbReference type="ARBA" id="ARBA00023239"/>
    </source>
</evidence>
<comment type="caution">
    <text evidence="7">The sequence shown here is derived from an EMBL/GenBank/DDBJ whole genome shotgun (WGS) entry which is preliminary data.</text>
</comment>
<dbReference type="EMBL" id="JACIIX010000001">
    <property type="protein sequence ID" value="MBB6209190.1"/>
    <property type="molecule type" value="Genomic_DNA"/>
</dbReference>
<evidence type="ECO:0000256" key="6">
    <source>
        <dbReference type="SAM" id="MobiDB-lite"/>
    </source>
</evidence>
<keyword evidence="3 5" id="KW-0170">Cobalt</keyword>
<comment type="subunit">
    <text evidence="5">The basic unit is a heterodimer which dimerizes to form tetramers. The heterotetramers trimerize; 6 large subunits form a core ring with 6 small subunits projecting outwards.</text>
</comment>
<dbReference type="RefSeq" id="WP_184261191.1">
    <property type="nucleotide sequence ID" value="NZ_JACIIX010000001.1"/>
</dbReference>
<keyword evidence="4 5" id="KW-1283">Bacterial microcompartment</keyword>
<dbReference type="EC" id="4.3.1.7" evidence="5"/>
<dbReference type="Gene3D" id="3.40.50.11240">
    <property type="entry name" value="Ethanolamine ammonia-lyase light chain (EutC)"/>
    <property type="match status" value="1"/>
</dbReference>
<keyword evidence="2 5" id="KW-0456">Lyase</keyword>
<feature type="binding site" evidence="5">
    <location>
        <position position="164"/>
    </location>
    <ligand>
        <name>adenosylcob(III)alamin</name>
        <dbReference type="ChEBI" id="CHEBI:18408"/>
    </ligand>
</feature>
<comment type="subcellular location">
    <subcellularLocation>
        <location evidence="5">Bacterial microcompartment</location>
    </subcellularLocation>
</comment>
<dbReference type="PIRSF" id="PIRSF018982">
    <property type="entry name" value="EutC"/>
    <property type="match status" value="1"/>
</dbReference>
<evidence type="ECO:0000256" key="3">
    <source>
        <dbReference type="ARBA" id="ARBA00023285"/>
    </source>
</evidence>
<dbReference type="Pfam" id="PF05985">
    <property type="entry name" value="EutC"/>
    <property type="match status" value="1"/>
</dbReference>
<dbReference type="GO" id="GO:0046336">
    <property type="term" value="P:ethanolamine catabolic process"/>
    <property type="evidence" value="ECO:0007669"/>
    <property type="project" value="UniProtKB-UniRule"/>
</dbReference>
<dbReference type="PANTHER" id="PTHR39330">
    <property type="entry name" value="ETHANOLAMINE AMMONIA-LYASE LIGHT CHAIN"/>
    <property type="match status" value="1"/>
</dbReference>
<feature type="binding site" evidence="5">
    <location>
        <position position="214"/>
    </location>
    <ligand>
        <name>adenosylcob(III)alamin</name>
        <dbReference type="ChEBI" id="CHEBI:18408"/>
    </ligand>
</feature>